<protein>
    <submittedName>
        <fullName evidence="1">Uncharacterized protein</fullName>
    </submittedName>
</protein>
<evidence type="ECO:0000313" key="1">
    <source>
        <dbReference type="EMBL" id="CAA9286267.1"/>
    </source>
</evidence>
<accession>A0A6J4JSF0</accession>
<name>A0A6J4JSF0_9PSEU</name>
<dbReference type="AlphaFoldDB" id="A0A6J4JSF0"/>
<organism evidence="1">
    <name type="scientific">uncultured Actinomycetospora sp</name>
    <dbReference type="NCBI Taxonomy" id="1135996"/>
    <lineage>
        <taxon>Bacteria</taxon>
        <taxon>Bacillati</taxon>
        <taxon>Actinomycetota</taxon>
        <taxon>Actinomycetes</taxon>
        <taxon>Pseudonocardiales</taxon>
        <taxon>Pseudonocardiaceae</taxon>
        <taxon>Actinomycetospora</taxon>
        <taxon>environmental samples</taxon>
    </lineage>
</organism>
<dbReference type="EMBL" id="CADCTH010000512">
    <property type="protein sequence ID" value="CAA9286267.1"/>
    <property type="molecule type" value="Genomic_DNA"/>
</dbReference>
<proteinExistence type="predicted"/>
<sequence>MTEAPDLAAPLTGWRLWLLDSDDEGPVLTSPVVASRWPARVATTASCRAGCERPPAWGCGCGLYATTHLDCLLATGVTAGVVLGCTALWGRVVEATEGWRAERGYPLVLFAPTVDHRNRSDVAQDVLWRTLVRRPGVAPQPDPPDDATLRALARRYAVPVHAVPTLRRAHAGPIDRLATVLRDEAAQGLAARRLGDGHARLRFDRAVEDLLDVLDRQRPPEGPPPILA</sequence>
<reference evidence="1" key="1">
    <citation type="submission" date="2020-02" db="EMBL/GenBank/DDBJ databases">
        <authorList>
            <person name="Meier V. D."/>
        </authorList>
    </citation>
    <scope>NUCLEOTIDE SEQUENCE</scope>
    <source>
        <strain evidence="1">AVDCRST_MAG54</strain>
    </source>
</reference>
<gene>
    <name evidence="1" type="ORF">AVDCRST_MAG54-4062</name>
</gene>